<evidence type="ECO:0000313" key="1">
    <source>
        <dbReference type="EMBL" id="KAL2288727.1"/>
    </source>
</evidence>
<sequence>MYATEVVSRFHIRPRTADGGEIMYREAGGSDRSMSGAVSRLAVYGGDTDNRVWEDVRPLYARGRVMYGMLNVSAGWWVVRSDCDAWVTKEISL</sequence>
<evidence type="ECO:0000313" key="2">
    <source>
        <dbReference type="Proteomes" id="UP001600888"/>
    </source>
</evidence>
<proteinExistence type="predicted"/>
<evidence type="ECO:0008006" key="3">
    <source>
        <dbReference type="Google" id="ProtNLM"/>
    </source>
</evidence>
<protein>
    <recommendedName>
        <fullName evidence="3">Hexosyltransferase</fullName>
    </recommendedName>
</protein>
<keyword evidence="2" id="KW-1185">Reference proteome</keyword>
<dbReference type="Proteomes" id="UP001600888">
    <property type="component" value="Unassembled WGS sequence"/>
</dbReference>
<reference evidence="1 2" key="1">
    <citation type="submission" date="2024-03" db="EMBL/GenBank/DDBJ databases">
        <title>A high-quality draft genome sequence of Diaporthe vaccinii, a causative agent of upright dieback and viscid rot disease in cranberry plants.</title>
        <authorList>
            <person name="Sarrasin M."/>
            <person name="Lang B.F."/>
            <person name="Burger G."/>
        </authorList>
    </citation>
    <scope>NUCLEOTIDE SEQUENCE [LARGE SCALE GENOMIC DNA]</scope>
    <source>
        <strain evidence="1 2">IS7</strain>
    </source>
</reference>
<organism evidence="1 2">
    <name type="scientific">Diaporthe vaccinii</name>
    <dbReference type="NCBI Taxonomy" id="105482"/>
    <lineage>
        <taxon>Eukaryota</taxon>
        <taxon>Fungi</taxon>
        <taxon>Dikarya</taxon>
        <taxon>Ascomycota</taxon>
        <taxon>Pezizomycotina</taxon>
        <taxon>Sordariomycetes</taxon>
        <taxon>Sordariomycetidae</taxon>
        <taxon>Diaporthales</taxon>
        <taxon>Diaporthaceae</taxon>
        <taxon>Diaporthe</taxon>
        <taxon>Diaporthe eres species complex</taxon>
    </lineage>
</organism>
<comment type="caution">
    <text evidence="1">The sequence shown here is derived from an EMBL/GenBank/DDBJ whole genome shotgun (WGS) entry which is preliminary data.</text>
</comment>
<gene>
    <name evidence="1" type="ORF">FJTKL_03407</name>
</gene>
<name>A0ABR4F215_9PEZI</name>
<accession>A0ABR4F215</accession>
<dbReference type="EMBL" id="JBAWTH010000015">
    <property type="protein sequence ID" value="KAL2288727.1"/>
    <property type="molecule type" value="Genomic_DNA"/>
</dbReference>